<dbReference type="Pfam" id="PF06985">
    <property type="entry name" value="HET"/>
    <property type="match status" value="1"/>
</dbReference>
<evidence type="ECO:0000259" key="1">
    <source>
        <dbReference type="Pfam" id="PF06985"/>
    </source>
</evidence>
<dbReference type="InterPro" id="IPR010730">
    <property type="entry name" value="HET"/>
</dbReference>
<dbReference type="Pfam" id="PF26640">
    <property type="entry name" value="DUF8212"/>
    <property type="match status" value="1"/>
</dbReference>
<reference evidence="3 4" key="1">
    <citation type="submission" date="2016-04" db="EMBL/GenBank/DDBJ databases">
        <title>A degradative enzymes factory behind the ericoid mycorrhizal symbiosis.</title>
        <authorList>
            <consortium name="DOE Joint Genome Institute"/>
            <person name="Martino E."/>
            <person name="Morin E."/>
            <person name="Grelet G."/>
            <person name="Kuo A."/>
            <person name="Kohler A."/>
            <person name="Daghino S."/>
            <person name="Barry K."/>
            <person name="Choi C."/>
            <person name="Cichocki N."/>
            <person name="Clum A."/>
            <person name="Copeland A."/>
            <person name="Hainaut M."/>
            <person name="Haridas S."/>
            <person name="Labutti K."/>
            <person name="Lindquist E."/>
            <person name="Lipzen A."/>
            <person name="Khouja H.-R."/>
            <person name="Murat C."/>
            <person name="Ohm R."/>
            <person name="Olson A."/>
            <person name="Spatafora J."/>
            <person name="Veneault-Fourrey C."/>
            <person name="Henrissat B."/>
            <person name="Grigoriev I."/>
            <person name="Martin F."/>
            <person name="Perotto S."/>
        </authorList>
    </citation>
    <scope>NUCLEOTIDE SEQUENCE [LARGE SCALE GENOMIC DNA]</scope>
    <source>
        <strain evidence="3 4">F</strain>
    </source>
</reference>
<dbReference type="InterPro" id="IPR058525">
    <property type="entry name" value="DUF8212"/>
</dbReference>
<dbReference type="AlphaFoldDB" id="A0A2J6SAR1"/>
<evidence type="ECO:0000259" key="2">
    <source>
        <dbReference type="Pfam" id="PF26640"/>
    </source>
</evidence>
<keyword evidence="4" id="KW-1185">Reference proteome</keyword>
<dbReference type="EMBL" id="KZ613938">
    <property type="protein sequence ID" value="PMD47840.1"/>
    <property type="molecule type" value="Genomic_DNA"/>
</dbReference>
<dbReference type="OrthoDB" id="3548876at2759"/>
<evidence type="ECO:0000313" key="3">
    <source>
        <dbReference type="EMBL" id="PMD47840.1"/>
    </source>
</evidence>
<organism evidence="3 4">
    <name type="scientific">Hyaloscypha variabilis (strain UAMH 11265 / GT02V1 / F)</name>
    <name type="common">Meliniomyces variabilis</name>
    <dbReference type="NCBI Taxonomy" id="1149755"/>
    <lineage>
        <taxon>Eukaryota</taxon>
        <taxon>Fungi</taxon>
        <taxon>Dikarya</taxon>
        <taxon>Ascomycota</taxon>
        <taxon>Pezizomycotina</taxon>
        <taxon>Leotiomycetes</taxon>
        <taxon>Helotiales</taxon>
        <taxon>Hyaloscyphaceae</taxon>
        <taxon>Hyaloscypha</taxon>
        <taxon>Hyaloscypha variabilis</taxon>
    </lineage>
</organism>
<dbReference type="STRING" id="1149755.A0A2J6SAR1"/>
<evidence type="ECO:0000313" key="4">
    <source>
        <dbReference type="Proteomes" id="UP000235786"/>
    </source>
</evidence>
<name>A0A2J6SAR1_HYAVF</name>
<proteinExistence type="predicted"/>
<dbReference type="PANTHER" id="PTHR10622">
    <property type="entry name" value="HET DOMAIN-CONTAINING PROTEIN"/>
    <property type="match status" value="1"/>
</dbReference>
<feature type="domain" description="Heterokaryon incompatibility" evidence="1">
    <location>
        <begin position="22"/>
        <end position="111"/>
    </location>
</feature>
<dbReference type="Proteomes" id="UP000235786">
    <property type="component" value="Unassembled WGS sequence"/>
</dbReference>
<accession>A0A2J6SAR1</accession>
<dbReference type="PANTHER" id="PTHR10622:SF10">
    <property type="entry name" value="HET DOMAIN-CONTAINING PROTEIN"/>
    <property type="match status" value="1"/>
</dbReference>
<protein>
    <submittedName>
        <fullName evidence="3">HET-domain-containing protein</fullName>
    </submittedName>
</protein>
<feature type="domain" description="DUF8212" evidence="2">
    <location>
        <begin position="228"/>
        <end position="263"/>
    </location>
</feature>
<gene>
    <name evidence="3" type="ORF">L207DRAFT_506770</name>
</gene>
<sequence>MRLINLRTFELKEFTDSERPPYVILSHTWGAEEVTLQQLQLDASAHIRKEGYLKIQNFALQGKANGFEWGWVDTCCIDKTSSAELSEAINSMYRWYEEADSCYAYLSDVSSPDVEGQQKLALEKQFAASRWFTRGWTLQELLALQHVVFYLRDWAVYGSKRSLQKEISRITNISEDAITKVSEPTLFPVGQKISWVSGRQTTRSEDLSYCLLGILNVNMPLLYGEGTRAFTRLQEEVLKNGTDATIFAWPSSALPADPYASRHISILAPSPAVFREARYIQSSSASNIWTITNRGLRIEGLPIVEGPNASNLLTSAGFPPHPDNSYTNAIALIRCWNIRPAGKGEKPVGQDGIAMHKRNDIYYRLRTPESLLPLDSGIKMSASLDCIINLISFDSVSNLVIKWSKSCNQTCILREVPEKRFGFDDFKIFTRNRPDINVFLEADGSNSAADPLTKAVTFSNGVTAETFCVMVGFNYFATPYIHVAQDLIKDANDLPDQELCFDHVSYIMQDSKVVMASVVRGVKDGNRVYFLDVCMQDSV</sequence>